<accession>A0A1Y6INI8</accession>
<proteinExistence type="predicted"/>
<dbReference type="EMBL" id="FXXI01000001">
    <property type="protein sequence ID" value="SMR99224.1"/>
    <property type="molecule type" value="Genomic_DNA"/>
</dbReference>
<keyword evidence="4" id="KW-1185">Reference proteome</keyword>
<evidence type="ECO:0000313" key="1">
    <source>
        <dbReference type="EMBL" id="MDW6003980.1"/>
    </source>
</evidence>
<dbReference type="Proteomes" id="UP001283366">
    <property type="component" value="Unassembled WGS sequence"/>
</dbReference>
<dbReference type="AlphaFoldDB" id="A0A1Y6INI8"/>
<dbReference type="InterPro" id="IPR032720">
    <property type="entry name" value="Cys_rich_CWC"/>
</dbReference>
<dbReference type="Proteomes" id="UP000196125">
    <property type="component" value="Unassembled WGS sequence"/>
</dbReference>
<dbReference type="Pfam" id="PF14375">
    <property type="entry name" value="Cys_rich_CWC"/>
    <property type="match status" value="1"/>
</dbReference>
<protein>
    <submittedName>
        <fullName evidence="1">Cysteine-rich CWC family protein</fullName>
    </submittedName>
</protein>
<dbReference type="EMBL" id="JAWRCO010000001">
    <property type="protein sequence ID" value="MDW6003980.1"/>
    <property type="molecule type" value="Genomic_DNA"/>
</dbReference>
<reference evidence="2 3" key="1">
    <citation type="submission" date="2017-05" db="EMBL/GenBank/DDBJ databases">
        <authorList>
            <person name="Song R."/>
            <person name="Chenine A.L."/>
            <person name="Ruprecht R.M."/>
        </authorList>
    </citation>
    <scope>NUCLEOTIDE SEQUENCE [LARGE SCALE GENOMIC DNA]</scope>
    <source>
        <strain evidence="2 3">CECT 7927</strain>
    </source>
</reference>
<evidence type="ECO:0000313" key="3">
    <source>
        <dbReference type="Proteomes" id="UP000196125"/>
    </source>
</evidence>
<dbReference type="RefSeq" id="WP_087479269.1">
    <property type="nucleotide sequence ID" value="NZ_AP024883.1"/>
</dbReference>
<evidence type="ECO:0000313" key="4">
    <source>
        <dbReference type="Proteomes" id="UP001283366"/>
    </source>
</evidence>
<evidence type="ECO:0000313" key="2">
    <source>
        <dbReference type="EMBL" id="SMR99224.1"/>
    </source>
</evidence>
<dbReference type="OrthoDB" id="5625686at2"/>
<organism evidence="2 3">
    <name type="scientific">Vibrio mangrovi</name>
    <dbReference type="NCBI Taxonomy" id="474394"/>
    <lineage>
        <taxon>Bacteria</taxon>
        <taxon>Pseudomonadati</taxon>
        <taxon>Pseudomonadota</taxon>
        <taxon>Gammaproteobacteria</taxon>
        <taxon>Vibrionales</taxon>
        <taxon>Vibrionaceae</taxon>
        <taxon>Vibrio</taxon>
    </lineage>
</organism>
<reference evidence="1 4" key="2">
    <citation type="submission" date="2023-11" db="EMBL/GenBank/DDBJ databases">
        <title>Plant-associative lifestyle of Vibrio porteresiae and its evolutionary dynamics.</title>
        <authorList>
            <person name="Rameshkumar N."/>
            <person name="Kirti K."/>
        </authorList>
    </citation>
    <scope>NUCLEOTIDE SEQUENCE [LARGE SCALE GENOMIC DNA]</scope>
    <source>
        <strain evidence="1 4">MSSRF38</strain>
    </source>
</reference>
<gene>
    <name evidence="1" type="ORF">SBX37_14065</name>
    <name evidence="2" type="ORF">VIM7927_00448</name>
</gene>
<sequence>MSQNIKQINPLVCPLCGQPNACLNLSTRDVTKSCWCNDPNIRFPEGLRAMVPPEAKMKACICKACALKYQESQEKN</sequence>
<name>A0A1Y6INI8_9VIBR</name>